<protein>
    <submittedName>
        <fullName evidence="10">General secretion pathway protein D</fullName>
    </submittedName>
</protein>
<comment type="similarity">
    <text evidence="6">Belongs to the bacterial secretin family.</text>
</comment>
<dbReference type="Proteomes" id="UP001265700">
    <property type="component" value="Unassembled WGS sequence"/>
</dbReference>
<feature type="compositionally biased region" description="Low complexity" evidence="8">
    <location>
        <begin position="591"/>
        <end position="615"/>
    </location>
</feature>
<dbReference type="Pfam" id="PF00963">
    <property type="entry name" value="Cohesin"/>
    <property type="match status" value="1"/>
</dbReference>
<dbReference type="InterPro" id="IPR011990">
    <property type="entry name" value="TPR-like_helical_dom_sf"/>
</dbReference>
<dbReference type="InterPro" id="IPR005644">
    <property type="entry name" value="NolW-like"/>
</dbReference>
<dbReference type="Pfam" id="PF00263">
    <property type="entry name" value="Secretin"/>
    <property type="match status" value="1"/>
</dbReference>
<feature type="domain" description="Secretin/TonB short N-terminal" evidence="9">
    <location>
        <begin position="168"/>
        <end position="219"/>
    </location>
</feature>
<keyword evidence="11" id="KW-1185">Reference proteome</keyword>
<reference evidence="10 11" key="1">
    <citation type="submission" date="2023-07" db="EMBL/GenBank/DDBJ databases">
        <title>Sorghum-associated microbial communities from plants grown in Nebraska, USA.</title>
        <authorList>
            <person name="Schachtman D."/>
        </authorList>
    </citation>
    <scope>NUCLEOTIDE SEQUENCE [LARGE SCALE GENOMIC DNA]</scope>
    <source>
        <strain evidence="10 11">4249</strain>
    </source>
</reference>
<feature type="region of interest" description="Disordered" evidence="8">
    <location>
        <begin position="552"/>
        <end position="638"/>
    </location>
</feature>
<dbReference type="Gene3D" id="3.30.1370.120">
    <property type="match status" value="1"/>
</dbReference>
<keyword evidence="2 7" id="KW-0813">Transport</keyword>
<evidence type="ECO:0000256" key="8">
    <source>
        <dbReference type="SAM" id="MobiDB-lite"/>
    </source>
</evidence>
<dbReference type="InterPro" id="IPR050810">
    <property type="entry name" value="Bact_Secretion_Sys_Channel"/>
</dbReference>
<dbReference type="InterPro" id="IPR038591">
    <property type="entry name" value="NolW-like_sf"/>
</dbReference>
<evidence type="ECO:0000256" key="5">
    <source>
        <dbReference type="ARBA" id="ARBA00023237"/>
    </source>
</evidence>
<evidence type="ECO:0000256" key="4">
    <source>
        <dbReference type="ARBA" id="ARBA00023136"/>
    </source>
</evidence>
<dbReference type="InterPro" id="IPR008965">
    <property type="entry name" value="CBM2/CBM3_carb-bd_dom_sf"/>
</dbReference>
<evidence type="ECO:0000313" key="10">
    <source>
        <dbReference type="EMBL" id="MDR7152738.1"/>
    </source>
</evidence>
<gene>
    <name evidence="10" type="ORF">J2W49_004716</name>
</gene>
<dbReference type="Gene3D" id="2.60.40.680">
    <property type="match status" value="1"/>
</dbReference>
<dbReference type="PANTHER" id="PTHR30332:SF17">
    <property type="entry name" value="TYPE IV PILIATION SYSTEM PROTEIN DR_0774-RELATED"/>
    <property type="match status" value="1"/>
</dbReference>
<evidence type="ECO:0000256" key="7">
    <source>
        <dbReference type="RuleBase" id="RU004004"/>
    </source>
</evidence>
<evidence type="ECO:0000256" key="3">
    <source>
        <dbReference type="ARBA" id="ARBA00022729"/>
    </source>
</evidence>
<dbReference type="InterPro" id="IPR004846">
    <property type="entry name" value="T2SS/T3SS_dom"/>
</dbReference>
<keyword evidence="3" id="KW-0732">Signal</keyword>
<dbReference type="EMBL" id="JAVDWU010000013">
    <property type="protein sequence ID" value="MDR7152738.1"/>
    <property type="molecule type" value="Genomic_DNA"/>
</dbReference>
<evidence type="ECO:0000256" key="1">
    <source>
        <dbReference type="ARBA" id="ARBA00004370"/>
    </source>
</evidence>
<comment type="caution">
    <text evidence="10">The sequence shown here is derived from an EMBL/GenBank/DDBJ whole genome shotgun (WGS) entry which is preliminary data.</text>
</comment>
<dbReference type="Gene3D" id="1.25.40.10">
    <property type="entry name" value="Tetratricopeptide repeat domain"/>
    <property type="match status" value="1"/>
</dbReference>
<comment type="subcellular location">
    <subcellularLocation>
        <location evidence="7">Cell outer membrane</location>
    </subcellularLocation>
    <subcellularLocation>
        <location evidence="1">Membrane</location>
    </subcellularLocation>
</comment>
<evidence type="ECO:0000256" key="6">
    <source>
        <dbReference type="RuleBase" id="RU004003"/>
    </source>
</evidence>
<sequence>MNKLEEAVQLDPKNAEYRIHLANSRYSAINRLIDAADSAVRTGQISDGEKLLRRAQDLDPRNDRIRQGLETLVKERQHRQAVQEAELLFRQGSADSLADALEKLRVVLAANPAQKDALALKARIDEQRAKSAPPESALADAFRKPISLEFRDAPLRNVLDVVAKVSGLNFFYDRDIRPDIKVTIIAKNTSVEDAVRMVLLTNQLEMNVLNENTVLIYPNTPQKLKDYQALSVRSFYLTNADVKAVSNSIKTIVKTKDMVVDERLGIIIMRDTPEAIRLAERIVALQDMTDPEVVLDVEILEVKRSRLLELGVQWPSQFSLTPVLVDDLPLRLTDLARIRPSTIEVGVGRGLVNARKEDQDGRILANPRIRVRNKEKAKVQVGDRVPIITTTSTTTGFASESVSYVDVGLKLEVEPTIHLDSEVAIKVSLEVSNLVREITSPGGSLSYQIGTRGANTVLRLKDGETQVLAGLISDEDRSSANKVPGLGELPIAGRLFGSKKDDTQRSEILLSITPRVVRSIRRPDLLDAQFESGTEASAGARAIRLNAIDKGEADRAASPPPAAAQASKTTEPVPARDLTKAPTHPETSTVTPTPQAGSTQQPAASPAATPAVDAPPAVPQSRPAASPDTTASVAPVAGPKLSWQAPGQVRVGEQFSMVLQMTSQAPVRGMPLLLAYEPSLLQVVSVKEGDYFKQGGAKTSFSHRVDPAQGKVFTSMVRQGSGGVDPGINGTGSLVLVTFKTLKAGSEPKVQVLSASPEPAAGAAVLPAVPSIRVTP</sequence>
<evidence type="ECO:0000313" key="11">
    <source>
        <dbReference type="Proteomes" id="UP001265700"/>
    </source>
</evidence>
<organism evidence="10 11">
    <name type="scientific">Hydrogenophaga palleronii</name>
    <dbReference type="NCBI Taxonomy" id="65655"/>
    <lineage>
        <taxon>Bacteria</taxon>
        <taxon>Pseudomonadati</taxon>
        <taxon>Pseudomonadota</taxon>
        <taxon>Betaproteobacteria</taxon>
        <taxon>Burkholderiales</taxon>
        <taxon>Comamonadaceae</taxon>
        <taxon>Hydrogenophaga</taxon>
    </lineage>
</organism>
<dbReference type="PANTHER" id="PTHR30332">
    <property type="entry name" value="PROBABLE GENERAL SECRETION PATHWAY PROTEIN D"/>
    <property type="match status" value="1"/>
</dbReference>
<evidence type="ECO:0000259" key="9">
    <source>
        <dbReference type="SMART" id="SM00965"/>
    </source>
</evidence>
<dbReference type="RefSeq" id="WP_310321790.1">
    <property type="nucleotide sequence ID" value="NZ_JAVDWU010000013.1"/>
</dbReference>
<dbReference type="InterPro" id="IPR002102">
    <property type="entry name" value="Cohesin_dom"/>
</dbReference>
<accession>A0ABU1WTW0</accession>
<evidence type="ECO:0000256" key="2">
    <source>
        <dbReference type="ARBA" id="ARBA00022448"/>
    </source>
</evidence>
<dbReference type="CDD" id="cd08547">
    <property type="entry name" value="Type_II_cohesin"/>
    <property type="match status" value="1"/>
</dbReference>
<dbReference type="InterPro" id="IPR001775">
    <property type="entry name" value="GspD/PilQ"/>
</dbReference>
<dbReference type="PRINTS" id="PR01032">
    <property type="entry name" value="PHAGEIV"/>
</dbReference>
<dbReference type="PRINTS" id="PR00811">
    <property type="entry name" value="BCTERIALGSPD"/>
</dbReference>
<dbReference type="InterPro" id="IPR011662">
    <property type="entry name" value="Secretin/TonB_short_N"/>
</dbReference>
<proteinExistence type="inferred from homology"/>
<keyword evidence="5" id="KW-0998">Cell outer membrane</keyword>
<dbReference type="SMART" id="SM00965">
    <property type="entry name" value="STN"/>
    <property type="match status" value="1"/>
</dbReference>
<dbReference type="SUPFAM" id="SSF49384">
    <property type="entry name" value="Carbohydrate-binding domain"/>
    <property type="match status" value="1"/>
</dbReference>
<dbReference type="Pfam" id="PF03958">
    <property type="entry name" value="Secretin_N"/>
    <property type="match status" value="1"/>
</dbReference>
<keyword evidence="4" id="KW-0472">Membrane</keyword>
<name>A0ABU1WTW0_9BURK</name>